<dbReference type="SUPFAM" id="SSF54518">
    <property type="entry name" value="Tubby C-terminal domain-like"/>
    <property type="match status" value="1"/>
</dbReference>
<dbReference type="Pfam" id="PF04525">
    <property type="entry name" value="LOR"/>
    <property type="match status" value="1"/>
</dbReference>
<keyword evidence="3" id="KW-1185">Reference proteome</keyword>
<evidence type="ECO:0000313" key="2">
    <source>
        <dbReference type="EMBL" id="EST09647.1"/>
    </source>
</evidence>
<dbReference type="AlphaFoldDB" id="V5GUR8"/>
<dbReference type="eggNOG" id="ENOG502QUU9">
    <property type="taxonomic scope" value="Eukaryota"/>
</dbReference>
<sequence>MSSVRKASKPSAGAPPIITRAPRPFCLLGIIAEYARHTTPITLRFSEGRHSFFKDVMNITDAVTNALVFRVEVKAFSLSGKKTLIDHAGRRLFDFYRAGGGLSTTYQGESCDETKKLLFTVDKIGTSESELFIAFDNLAADGRRQRWSVKGRWLPGVSQIANMSGLAVANISRDFSDFCFLWA</sequence>
<dbReference type="HOGENOM" id="CLU_063146_1_1_1"/>
<comment type="similarity">
    <text evidence="1">Belongs to the LOR family.</text>
</comment>
<gene>
    <name evidence="2" type="ORF">PSEUBRA_SCAF1g00091</name>
</gene>
<reference evidence="3" key="1">
    <citation type="journal article" date="2013" name="Genome Announc.">
        <title>Draft genome sequence of Pseudozyma brasiliensis sp. nov. strain GHG001, a high producer of endo-1,4-xylanase isolated from an insect pest of sugarcane.</title>
        <authorList>
            <person name="Oliveira J.V.D.C."/>
            <person name="dos Santos R.A.C."/>
            <person name="Borges T.A."/>
            <person name="Riano-Pachon D.M."/>
            <person name="Goldman G.H."/>
        </authorList>
    </citation>
    <scope>NUCLEOTIDE SEQUENCE [LARGE SCALE GENOMIC DNA]</scope>
    <source>
        <strain evidence="3">GHG001</strain>
    </source>
</reference>
<evidence type="ECO:0000313" key="3">
    <source>
        <dbReference type="Proteomes" id="UP000019377"/>
    </source>
</evidence>
<dbReference type="OrthoDB" id="97518at2759"/>
<organism evidence="2 3">
    <name type="scientific">Kalmanozyma brasiliensis (strain GHG001)</name>
    <name type="common">Yeast</name>
    <name type="synonym">Pseudozyma brasiliensis</name>
    <dbReference type="NCBI Taxonomy" id="1365824"/>
    <lineage>
        <taxon>Eukaryota</taxon>
        <taxon>Fungi</taxon>
        <taxon>Dikarya</taxon>
        <taxon>Basidiomycota</taxon>
        <taxon>Ustilaginomycotina</taxon>
        <taxon>Ustilaginomycetes</taxon>
        <taxon>Ustilaginales</taxon>
        <taxon>Ustilaginaceae</taxon>
        <taxon>Kalmanozyma</taxon>
    </lineage>
</organism>
<dbReference type="InterPro" id="IPR025659">
    <property type="entry name" value="Tubby-like_C"/>
</dbReference>
<dbReference type="InterPro" id="IPR007612">
    <property type="entry name" value="LOR"/>
</dbReference>
<dbReference type="OMA" id="GATICMN"/>
<name>V5GUR8_KALBG</name>
<protein>
    <submittedName>
        <fullName evidence="2">Uncharacterized protein</fullName>
    </submittedName>
</protein>
<dbReference type="Gene3D" id="2.40.160.200">
    <property type="entry name" value="LURP1-related"/>
    <property type="match status" value="1"/>
</dbReference>
<accession>V5GUR8</accession>
<dbReference type="STRING" id="1365824.V5GUR8"/>
<dbReference type="InterPro" id="IPR038595">
    <property type="entry name" value="LOR_sf"/>
</dbReference>
<proteinExistence type="inferred from homology"/>
<evidence type="ECO:0000256" key="1">
    <source>
        <dbReference type="ARBA" id="ARBA00005437"/>
    </source>
</evidence>
<dbReference type="Proteomes" id="UP000019377">
    <property type="component" value="Unassembled WGS sequence"/>
</dbReference>
<dbReference type="EMBL" id="KI545851">
    <property type="protein sequence ID" value="EST09647.1"/>
    <property type="molecule type" value="Genomic_DNA"/>
</dbReference>